<dbReference type="Gene3D" id="2.40.160.50">
    <property type="entry name" value="membrane protein fhac: a member of the omp85/tpsb transporter family"/>
    <property type="match status" value="1"/>
</dbReference>
<evidence type="ECO:0000259" key="6">
    <source>
        <dbReference type="Pfam" id="PF01103"/>
    </source>
</evidence>
<comment type="subcellular location">
    <subcellularLocation>
        <location evidence="1">Membrane</location>
    </subcellularLocation>
</comment>
<keyword evidence="8" id="KW-1185">Reference proteome</keyword>
<dbReference type="Pfam" id="PF01103">
    <property type="entry name" value="Omp85"/>
    <property type="match status" value="1"/>
</dbReference>
<evidence type="ECO:0000313" key="7">
    <source>
        <dbReference type="EMBL" id="BDB54536.1"/>
    </source>
</evidence>
<keyword evidence="5" id="KW-0998">Cell outer membrane</keyword>
<evidence type="ECO:0000256" key="1">
    <source>
        <dbReference type="ARBA" id="ARBA00004370"/>
    </source>
</evidence>
<evidence type="ECO:0000256" key="4">
    <source>
        <dbReference type="ARBA" id="ARBA00023136"/>
    </source>
</evidence>
<accession>A0ABN6KYP0</accession>
<evidence type="ECO:0000256" key="2">
    <source>
        <dbReference type="ARBA" id="ARBA00022692"/>
    </source>
</evidence>
<name>A0ABN6KYP0_9FLAO</name>
<dbReference type="Proteomes" id="UP001319867">
    <property type="component" value="Chromosome"/>
</dbReference>
<evidence type="ECO:0000256" key="5">
    <source>
        <dbReference type="ARBA" id="ARBA00023237"/>
    </source>
</evidence>
<evidence type="ECO:0000313" key="8">
    <source>
        <dbReference type="Proteomes" id="UP001319867"/>
    </source>
</evidence>
<keyword evidence="4" id="KW-0472">Membrane</keyword>
<dbReference type="InterPro" id="IPR000184">
    <property type="entry name" value="Bac_surfAg_D15"/>
</dbReference>
<gene>
    <name evidence="7" type="ORF">GENT5_08410</name>
</gene>
<keyword evidence="2" id="KW-0812">Transmembrane</keyword>
<dbReference type="InterPro" id="IPR039910">
    <property type="entry name" value="D15-like"/>
</dbReference>
<dbReference type="EMBL" id="AP025184">
    <property type="protein sequence ID" value="BDB54536.1"/>
    <property type="molecule type" value="Genomic_DNA"/>
</dbReference>
<protein>
    <submittedName>
        <fullName evidence="7">Membrane protein</fullName>
    </submittedName>
</protein>
<feature type="domain" description="Bacterial surface antigen (D15)" evidence="6">
    <location>
        <begin position="467"/>
        <end position="799"/>
    </location>
</feature>
<dbReference type="PANTHER" id="PTHR12815:SF47">
    <property type="entry name" value="TRANSLOCATION AND ASSEMBLY MODULE SUBUNIT TAMA"/>
    <property type="match status" value="1"/>
</dbReference>
<organism evidence="7 8">
    <name type="scientific">Flavobacterium ammoniigenes</name>
    <dbReference type="NCBI Taxonomy" id="1751095"/>
    <lineage>
        <taxon>Bacteria</taxon>
        <taxon>Pseudomonadati</taxon>
        <taxon>Bacteroidota</taxon>
        <taxon>Flavobacteriia</taxon>
        <taxon>Flavobacteriales</taxon>
        <taxon>Flavobacteriaceae</taxon>
        <taxon>Flavobacterium</taxon>
    </lineage>
</organism>
<keyword evidence="3" id="KW-0732">Signal</keyword>
<proteinExistence type="predicted"/>
<reference evidence="7 8" key="1">
    <citation type="journal article" date="2022" name="Int. J. Syst. Evol. Microbiol.">
        <title>Flavobacterium ammonificans sp. nov. and Flavobacterium ammoniigenes sp. nov., ammonifying bacteria isolated from surface river water.</title>
        <authorList>
            <person name="Watanabe K."/>
            <person name="Kitamura T."/>
            <person name="Ogata Y."/>
            <person name="Shindo C."/>
            <person name="Suda W."/>
        </authorList>
    </citation>
    <scope>NUCLEOTIDE SEQUENCE [LARGE SCALE GENOMIC DNA]</scope>
    <source>
        <strain evidence="7 8">GENT5</strain>
    </source>
</reference>
<evidence type="ECO:0000256" key="3">
    <source>
        <dbReference type="ARBA" id="ARBA00022729"/>
    </source>
</evidence>
<dbReference type="PANTHER" id="PTHR12815">
    <property type="entry name" value="SORTING AND ASSEMBLY MACHINERY SAMM50 PROTEIN FAMILY MEMBER"/>
    <property type="match status" value="1"/>
</dbReference>
<reference evidence="7 8" key="2">
    <citation type="journal article" date="2022" name="Microorganisms">
        <title>Complete Genome Sequences of Two Flavobacterium ammonificans Strains and a Flavobacterium ammoniigenes Strain of Ammonifying Bacterioplankton Isolated from Surface River Water.</title>
        <authorList>
            <person name="Suda W."/>
            <person name="Ogata Y."/>
            <person name="Shindo C."/>
            <person name="Watanabe K."/>
        </authorList>
    </citation>
    <scope>NUCLEOTIDE SEQUENCE [LARGE SCALE GENOMIC DNA]</scope>
    <source>
        <strain evidence="7 8">GENT5</strain>
    </source>
</reference>
<sequence length="811" mass="91954">MTKNEIFENNKVISDETTFSQLYQKPNSKIAGIPLFLTFNNWAKAKIDSTHQAIQNPVATSPTYKPINQKGKSFWQHGISNFLKKIGEPPVIYDPLKTEKSVLRLSYFYFNKGFFDVKIKSVFDTVGLKKGRVNYYIEPGVAYTIDSVSTEIATVVLDSLYQSTQSNSIIKPGNRYKTEDFENEKNRITTLFRNSGAYDFQPNNVSFDIDTIQKKNKASVRLKIGDYNYQKQDVTVTEPFKLYKISDVRIFTDYSAADAKATLTDSTEYKNFKLVSRNKLKYKPFAITDAVFINKGGYFSDTKTNLTSRYLSNLKIFNYPSIIYEQDKRDSTAQSLIAKIYLTPKKKYSFGQSLDVTHSNIQNIGISFSPSISIRNVFNGAETLEFSGRANVGSSKDFANPNDVFFNASELGVDLKLNFPRIVMPFATEKIIPKSMIPSTLITTGYSTQKNIGLDKENFIGAINYNWTPKTNRTARFDLFNVQFVRNLNPKNYYNVYSSSYAALNTLAKNPSYQIGANFYDADGNLTIENGTNQFINSILTQAVPSSVTDYSTVKSIAERQFRLTENDFILATNFSYSTTTKKDLADSDFYLFKTKIESAGSILSLFANATNLNKNTSNRYELFNLEYSEYIKTEFDFVKYWDLSREKVIAIRGFFGIAIPFGNSDNIPFSRSYYSGGSNDNRGWNPYRLGPGSTGGINDFNEANMKLTISGEFRFKILGSLKGALFADAGNIWNVLDNTVDPKATFKGLKDLENIALGTGFGLRYDLNFFVLRFDLGFKTYNPAQNKDRRWLKDCNFGQSVLNFGINYPF</sequence>